<sequence>MQRKRSRFTFLAMTMAALIAFAAVSAWASAPAKGELFLVGLGAGDPDNMTLRAHKTIAKASVIFAMKGTAEKYAEYLKGKDVHDAGHGMFGGPTRGGKNPAELEAQREKTRRIIREAVAAGKTVAVLDNGDPMIFGPQTCYLREFADLNPTVVPGLSSFNAANAALRTGVTNGKASHSVVLTAARGGRGGGGGDSLAKLAESQSTMVFFTMGLDLPEVVRQLKQSYPGDTPIAIVSNAGTAGKEAVLKSTLDEIVAKLGNAPLPFEHLIYVGDFLK</sequence>
<dbReference type="AlphaFoldDB" id="A0A239A694"/>
<dbReference type="EMBL" id="FZOC01000003">
    <property type="protein sequence ID" value="SNR90962.1"/>
    <property type="molecule type" value="Genomic_DNA"/>
</dbReference>
<dbReference type="GO" id="GO:0008168">
    <property type="term" value="F:methyltransferase activity"/>
    <property type="evidence" value="ECO:0007669"/>
    <property type="project" value="UniProtKB-KW"/>
</dbReference>
<reference evidence="7 8" key="1">
    <citation type="submission" date="2017-06" db="EMBL/GenBank/DDBJ databases">
        <authorList>
            <person name="Kim H.J."/>
            <person name="Triplett B.A."/>
        </authorList>
    </citation>
    <scope>NUCLEOTIDE SEQUENCE [LARGE SCALE GENOMIC DNA]</scope>
    <source>
        <strain evidence="7 8">DSM 13116</strain>
    </source>
</reference>
<keyword evidence="5" id="KW-0732">Signal</keyword>
<dbReference type="PROSITE" id="PS51318">
    <property type="entry name" value="TAT"/>
    <property type="match status" value="1"/>
</dbReference>
<dbReference type="InterPro" id="IPR014776">
    <property type="entry name" value="4pyrrole_Mease_sub2"/>
</dbReference>
<protein>
    <submittedName>
        <fullName evidence="7">Precorrin-4 methylase</fullName>
    </submittedName>
</protein>
<evidence type="ECO:0000313" key="7">
    <source>
        <dbReference type="EMBL" id="SNR90962.1"/>
    </source>
</evidence>
<keyword evidence="4" id="KW-0411">Iron-sulfur</keyword>
<feature type="chain" id="PRO_5011969283" evidence="5">
    <location>
        <begin position="29"/>
        <end position="276"/>
    </location>
</feature>
<accession>A0A239A694</accession>
<keyword evidence="4" id="KW-0479">Metal-binding</keyword>
<keyword evidence="1 7" id="KW-0489">Methyltransferase</keyword>
<dbReference type="InterPro" id="IPR014777">
    <property type="entry name" value="4pyrrole_Mease_sub1"/>
</dbReference>
<keyword evidence="2" id="KW-0808">Transferase</keyword>
<dbReference type="InterPro" id="IPR006311">
    <property type="entry name" value="TAT_signal"/>
</dbReference>
<dbReference type="Gene3D" id="3.40.1010.10">
    <property type="entry name" value="Cobalt-precorrin-4 Transmethylase, Domain 1"/>
    <property type="match status" value="1"/>
</dbReference>
<dbReference type="InterPro" id="IPR035996">
    <property type="entry name" value="4pyrrol_Methylase_sf"/>
</dbReference>
<dbReference type="RefSeq" id="WP_089273980.1">
    <property type="nucleotide sequence ID" value="NZ_FZOC01000003.1"/>
</dbReference>
<keyword evidence="8" id="KW-1185">Reference proteome</keyword>
<proteinExistence type="predicted"/>
<dbReference type="OrthoDB" id="9804789at2"/>
<evidence type="ECO:0000256" key="4">
    <source>
        <dbReference type="ARBA" id="ARBA00023014"/>
    </source>
</evidence>
<evidence type="ECO:0000256" key="2">
    <source>
        <dbReference type="ARBA" id="ARBA00022679"/>
    </source>
</evidence>
<dbReference type="InterPro" id="IPR000878">
    <property type="entry name" value="4pyrrol_Mease"/>
</dbReference>
<feature type="signal peptide" evidence="5">
    <location>
        <begin position="1"/>
        <end position="28"/>
    </location>
</feature>
<dbReference type="GO" id="GO:0051536">
    <property type="term" value="F:iron-sulfur cluster binding"/>
    <property type="evidence" value="ECO:0007669"/>
    <property type="project" value="UniProtKB-KW"/>
</dbReference>
<evidence type="ECO:0000256" key="3">
    <source>
        <dbReference type="ARBA" id="ARBA00022691"/>
    </source>
</evidence>
<gene>
    <name evidence="7" type="ORF">SAMN04488503_1855</name>
</gene>
<dbReference type="Gene3D" id="3.30.950.10">
    <property type="entry name" value="Methyltransferase, Cobalt-precorrin-4 Transmethylase, Domain 2"/>
    <property type="match status" value="1"/>
</dbReference>
<dbReference type="GO" id="GO:0032259">
    <property type="term" value="P:methylation"/>
    <property type="evidence" value="ECO:0007669"/>
    <property type="project" value="UniProtKB-KW"/>
</dbReference>
<evidence type="ECO:0000313" key="8">
    <source>
        <dbReference type="Proteomes" id="UP000198324"/>
    </source>
</evidence>
<dbReference type="Proteomes" id="UP000198324">
    <property type="component" value="Unassembled WGS sequence"/>
</dbReference>
<evidence type="ECO:0000256" key="1">
    <source>
        <dbReference type="ARBA" id="ARBA00022603"/>
    </source>
</evidence>
<dbReference type="CDD" id="cd11724">
    <property type="entry name" value="TP_methylase"/>
    <property type="match status" value="1"/>
</dbReference>
<dbReference type="Pfam" id="PF00590">
    <property type="entry name" value="TP_methylase"/>
    <property type="match status" value="1"/>
</dbReference>
<organism evidence="7 8">
    <name type="scientific">Humidesulfovibrio mexicanus</name>
    <dbReference type="NCBI Taxonomy" id="147047"/>
    <lineage>
        <taxon>Bacteria</taxon>
        <taxon>Pseudomonadati</taxon>
        <taxon>Thermodesulfobacteriota</taxon>
        <taxon>Desulfovibrionia</taxon>
        <taxon>Desulfovibrionales</taxon>
        <taxon>Desulfovibrionaceae</taxon>
        <taxon>Humidesulfovibrio</taxon>
    </lineage>
</organism>
<dbReference type="SUPFAM" id="SSF53790">
    <property type="entry name" value="Tetrapyrrole methylase"/>
    <property type="match status" value="1"/>
</dbReference>
<dbReference type="InterPro" id="IPR050161">
    <property type="entry name" value="Siro_Cobalamin_biosynth"/>
</dbReference>
<dbReference type="PANTHER" id="PTHR45790">
    <property type="entry name" value="SIROHEME SYNTHASE-RELATED"/>
    <property type="match status" value="1"/>
</dbReference>
<evidence type="ECO:0000256" key="5">
    <source>
        <dbReference type="SAM" id="SignalP"/>
    </source>
</evidence>
<keyword evidence="3" id="KW-0949">S-adenosyl-L-methionine</keyword>
<keyword evidence="4" id="KW-0408">Iron</keyword>
<evidence type="ECO:0000259" key="6">
    <source>
        <dbReference type="Pfam" id="PF00590"/>
    </source>
</evidence>
<feature type="domain" description="Tetrapyrrole methylase" evidence="6">
    <location>
        <begin position="36"/>
        <end position="254"/>
    </location>
</feature>
<name>A0A239A694_9BACT</name>